<sequence length="127" mass="13574">MQGVNSDSDSDRIGLCVPGPSGVIFWPSFPYLRPLCYATVIFCYVPPLLRQKYKVSHELPFCGVVAGPIGDWPRKALSDLRSLGAKGKAGSMGPLTSSYVLCGSREANEGKLNELSPPAAYVVVGLL</sequence>
<dbReference type="EMBL" id="PGOL01003497">
    <property type="protein sequence ID" value="PKI40737.1"/>
    <property type="molecule type" value="Genomic_DNA"/>
</dbReference>
<dbReference type="Proteomes" id="UP000233551">
    <property type="component" value="Unassembled WGS sequence"/>
</dbReference>
<accession>A0A2I0I9R1</accession>
<keyword evidence="1" id="KW-0472">Membrane</keyword>
<feature type="transmembrane region" description="Helical" evidence="1">
    <location>
        <begin position="31"/>
        <end position="49"/>
    </location>
</feature>
<dbReference type="AlphaFoldDB" id="A0A2I0I9R1"/>
<comment type="caution">
    <text evidence="2">The sequence shown here is derived from an EMBL/GenBank/DDBJ whole genome shotgun (WGS) entry which is preliminary data.</text>
</comment>
<organism evidence="2 3">
    <name type="scientific">Punica granatum</name>
    <name type="common">Pomegranate</name>
    <dbReference type="NCBI Taxonomy" id="22663"/>
    <lineage>
        <taxon>Eukaryota</taxon>
        <taxon>Viridiplantae</taxon>
        <taxon>Streptophyta</taxon>
        <taxon>Embryophyta</taxon>
        <taxon>Tracheophyta</taxon>
        <taxon>Spermatophyta</taxon>
        <taxon>Magnoliopsida</taxon>
        <taxon>eudicotyledons</taxon>
        <taxon>Gunneridae</taxon>
        <taxon>Pentapetalae</taxon>
        <taxon>rosids</taxon>
        <taxon>malvids</taxon>
        <taxon>Myrtales</taxon>
        <taxon>Lythraceae</taxon>
        <taxon>Punica</taxon>
    </lineage>
</organism>
<reference evidence="2 3" key="1">
    <citation type="submission" date="2017-11" db="EMBL/GenBank/DDBJ databases">
        <title>De-novo sequencing of pomegranate (Punica granatum L.) genome.</title>
        <authorList>
            <person name="Akparov Z."/>
            <person name="Amiraslanov A."/>
            <person name="Hajiyeva S."/>
            <person name="Abbasov M."/>
            <person name="Kaur K."/>
            <person name="Hamwieh A."/>
            <person name="Solovyev V."/>
            <person name="Salamov A."/>
            <person name="Braich B."/>
            <person name="Kosarev P."/>
            <person name="Mahmoud A."/>
            <person name="Hajiyev E."/>
            <person name="Babayeva S."/>
            <person name="Izzatullayeva V."/>
            <person name="Mammadov A."/>
            <person name="Mammadov A."/>
            <person name="Sharifova S."/>
            <person name="Ojaghi J."/>
            <person name="Eynullazada K."/>
            <person name="Bayramov B."/>
            <person name="Abdulazimova A."/>
            <person name="Shahmuradov I."/>
        </authorList>
    </citation>
    <scope>NUCLEOTIDE SEQUENCE [LARGE SCALE GENOMIC DNA]</scope>
    <source>
        <strain evidence="3">cv. AG2017</strain>
        <tissue evidence="2">Leaf</tissue>
    </source>
</reference>
<keyword evidence="3" id="KW-1185">Reference proteome</keyword>
<protein>
    <submittedName>
        <fullName evidence="2">Uncharacterized protein</fullName>
    </submittedName>
</protein>
<gene>
    <name evidence="2" type="ORF">CRG98_038875</name>
</gene>
<name>A0A2I0I9R1_PUNGR</name>
<keyword evidence="1" id="KW-1133">Transmembrane helix</keyword>
<evidence type="ECO:0000313" key="2">
    <source>
        <dbReference type="EMBL" id="PKI40737.1"/>
    </source>
</evidence>
<evidence type="ECO:0000256" key="1">
    <source>
        <dbReference type="SAM" id="Phobius"/>
    </source>
</evidence>
<proteinExistence type="predicted"/>
<keyword evidence="1" id="KW-0812">Transmembrane</keyword>
<evidence type="ECO:0000313" key="3">
    <source>
        <dbReference type="Proteomes" id="UP000233551"/>
    </source>
</evidence>